<evidence type="ECO:0000256" key="3">
    <source>
        <dbReference type="ARBA" id="ARBA00023163"/>
    </source>
</evidence>
<dbReference type="Gene3D" id="1.10.10.10">
    <property type="entry name" value="Winged helix-like DNA-binding domain superfamily/Winged helix DNA-binding domain"/>
    <property type="match status" value="1"/>
</dbReference>
<dbReference type="InterPro" id="IPR014757">
    <property type="entry name" value="Tscrpt_reg_IclR_C"/>
</dbReference>
<accession>A0ABW5GJ47</accession>
<evidence type="ECO:0000259" key="5">
    <source>
        <dbReference type="PROSITE" id="PS51078"/>
    </source>
</evidence>
<evidence type="ECO:0000259" key="4">
    <source>
        <dbReference type="PROSITE" id="PS51077"/>
    </source>
</evidence>
<dbReference type="PROSITE" id="PS51077">
    <property type="entry name" value="HTH_ICLR"/>
    <property type="match status" value="1"/>
</dbReference>
<dbReference type="Proteomes" id="UP001597419">
    <property type="component" value="Unassembled WGS sequence"/>
</dbReference>
<feature type="domain" description="HTH iclR-type" evidence="4">
    <location>
        <begin position="1"/>
        <end position="70"/>
    </location>
</feature>
<evidence type="ECO:0000256" key="1">
    <source>
        <dbReference type="ARBA" id="ARBA00023015"/>
    </source>
</evidence>
<keyword evidence="2" id="KW-0238">DNA-binding</keyword>
<evidence type="ECO:0000256" key="2">
    <source>
        <dbReference type="ARBA" id="ARBA00023125"/>
    </source>
</evidence>
<dbReference type="InterPro" id="IPR036388">
    <property type="entry name" value="WH-like_DNA-bd_sf"/>
</dbReference>
<dbReference type="SUPFAM" id="SSF46785">
    <property type="entry name" value="Winged helix' DNA-binding domain"/>
    <property type="match status" value="1"/>
</dbReference>
<dbReference type="Pfam" id="PF01614">
    <property type="entry name" value="IclR_C"/>
    <property type="match status" value="1"/>
</dbReference>
<dbReference type="Gene3D" id="3.30.450.40">
    <property type="match status" value="1"/>
</dbReference>
<evidence type="ECO:0000313" key="6">
    <source>
        <dbReference type="EMBL" id="MFD2460829.1"/>
    </source>
</evidence>
<dbReference type="PANTHER" id="PTHR30136">
    <property type="entry name" value="HELIX-TURN-HELIX TRANSCRIPTIONAL REGULATOR, ICLR FAMILY"/>
    <property type="match status" value="1"/>
</dbReference>
<name>A0ABW5GJ47_9PSEU</name>
<sequence length="246" mass="26461">MNSVLTALRVFEAVAAAQPAGLSELARRLEVPKSTVQRCLKTLAEAGWVRPAPGDGGRWVITGKAFSIGSAVSSGPRLREIALPILSRLQAETRETIHLTVPDGGEMVLIERLDSPHQLRAFLQLGTRLPLHAASNGKAYLASLDDEAVESFLDSELRQVSGHTVTDPGALRREVEEIRRRGYAVTNEELHEGIAAVAVAIRTAGGETCGCFSVSGPTTRLTPDLYASYGEKALSAKAEIERFLSY</sequence>
<dbReference type="SUPFAM" id="SSF55781">
    <property type="entry name" value="GAF domain-like"/>
    <property type="match status" value="1"/>
</dbReference>
<dbReference type="EMBL" id="JBHUKU010000009">
    <property type="protein sequence ID" value="MFD2460829.1"/>
    <property type="molecule type" value="Genomic_DNA"/>
</dbReference>
<dbReference type="InterPro" id="IPR050707">
    <property type="entry name" value="HTH_MetabolicPath_Reg"/>
</dbReference>
<keyword evidence="1" id="KW-0805">Transcription regulation</keyword>
<dbReference type="PANTHER" id="PTHR30136:SF35">
    <property type="entry name" value="HTH-TYPE TRANSCRIPTIONAL REGULATOR RV1719"/>
    <property type="match status" value="1"/>
</dbReference>
<dbReference type="Pfam" id="PF09339">
    <property type="entry name" value="HTH_IclR"/>
    <property type="match status" value="1"/>
</dbReference>
<comment type="caution">
    <text evidence="6">The sequence shown here is derived from an EMBL/GenBank/DDBJ whole genome shotgun (WGS) entry which is preliminary data.</text>
</comment>
<dbReference type="InterPro" id="IPR005471">
    <property type="entry name" value="Tscrpt_reg_IclR_N"/>
</dbReference>
<keyword evidence="3" id="KW-0804">Transcription</keyword>
<dbReference type="InterPro" id="IPR029016">
    <property type="entry name" value="GAF-like_dom_sf"/>
</dbReference>
<dbReference type="SMART" id="SM00346">
    <property type="entry name" value="HTH_ICLR"/>
    <property type="match status" value="1"/>
</dbReference>
<feature type="domain" description="IclR-ED" evidence="5">
    <location>
        <begin position="64"/>
        <end position="246"/>
    </location>
</feature>
<dbReference type="InterPro" id="IPR036390">
    <property type="entry name" value="WH_DNA-bd_sf"/>
</dbReference>
<protein>
    <submittedName>
        <fullName evidence="6">IclR family transcriptional regulator</fullName>
    </submittedName>
</protein>
<proteinExistence type="predicted"/>
<gene>
    <name evidence="6" type="ORF">ACFSYJ_19640</name>
</gene>
<evidence type="ECO:0000313" key="7">
    <source>
        <dbReference type="Proteomes" id="UP001597419"/>
    </source>
</evidence>
<reference evidence="7" key="1">
    <citation type="journal article" date="2019" name="Int. J. Syst. Evol. Microbiol.">
        <title>The Global Catalogue of Microorganisms (GCM) 10K type strain sequencing project: providing services to taxonomists for standard genome sequencing and annotation.</title>
        <authorList>
            <consortium name="The Broad Institute Genomics Platform"/>
            <consortium name="The Broad Institute Genome Sequencing Center for Infectious Disease"/>
            <person name="Wu L."/>
            <person name="Ma J."/>
        </authorList>
    </citation>
    <scope>NUCLEOTIDE SEQUENCE [LARGE SCALE GENOMIC DNA]</scope>
    <source>
        <strain evidence="7">CGMCC 4.7643</strain>
    </source>
</reference>
<organism evidence="6 7">
    <name type="scientific">Amycolatopsis samaneae</name>
    <dbReference type="NCBI Taxonomy" id="664691"/>
    <lineage>
        <taxon>Bacteria</taxon>
        <taxon>Bacillati</taxon>
        <taxon>Actinomycetota</taxon>
        <taxon>Actinomycetes</taxon>
        <taxon>Pseudonocardiales</taxon>
        <taxon>Pseudonocardiaceae</taxon>
        <taxon>Amycolatopsis</taxon>
    </lineage>
</organism>
<dbReference type="RefSeq" id="WP_345394455.1">
    <property type="nucleotide sequence ID" value="NZ_BAABHG010000006.1"/>
</dbReference>
<keyword evidence="7" id="KW-1185">Reference proteome</keyword>
<dbReference type="PROSITE" id="PS51078">
    <property type="entry name" value="ICLR_ED"/>
    <property type="match status" value="1"/>
</dbReference>